<sequence length="90" mass="9794">MPSLARLPRTNQARRTRILSTSQSGSHAMSNTASSNVDLPSTSPGRTWTASRTTIAGRALWSHRSSDTTMPELPHPTTSTFLPRYASPDL</sequence>
<dbReference type="AlphaFoldDB" id="A0A0P0V2D9"/>
<feature type="region of interest" description="Disordered" evidence="1">
    <location>
        <begin position="1"/>
        <end position="48"/>
    </location>
</feature>
<proteinExistence type="predicted"/>
<reference evidence="3" key="5">
    <citation type="journal article" date="2008" name="Nucleic Acids Res.">
        <title>The Rice Annotation Project Database (RAP-DB): 2008 update.</title>
        <authorList>
            <consortium name="The Rice Annotation Project (RAP)"/>
            <person name="Tanaka T."/>
            <person name="Antonio B.A."/>
            <person name="Kikuchi S."/>
            <person name="Matsumoto T."/>
            <person name="Nagamura Y."/>
            <person name="Numa H."/>
            <person name="Sakai H."/>
            <person name="Wu J."/>
            <person name="Itoh T."/>
            <person name="Sasaki T."/>
            <person name="Aono R."/>
            <person name="Fujii Y."/>
            <person name="Habara T."/>
            <person name="Harada E."/>
            <person name="Kanno M."/>
            <person name="Kawahara Y."/>
            <person name="Kawashima H."/>
            <person name="Kubooka H."/>
            <person name="Matsuya A."/>
            <person name="Nakaoka H."/>
            <person name="Saichi N."/>
            <person name="Sanbonmatsu R."/>
            <person name="Sato Y."/>
            <person name="Shinso Y."/>
            <person name="Suzuki M."/>
            <person name="Takeda J."/>
            <person name="Tanino M."/>
            <person name="Todokoro F."/>
            <person name="Yamaguchi K."/>
            <person name="Yamamoto N."/>
            <person name="Yamasaki C."/>
            <person name="Imanishi T."/>
            <person name="Okido T."/>
            <person name="Tada M."/>
            <person name="Ikeo K."/>
            <person name="Tateno Y."/>
            <person name="Gojobori T."/>
            <person name="Lin Y.C."/>
            <person name="Wei F.J."/>
            <person name="Hsing Y.I."/>
            <person name="Zhao Q."/>
            <person name="Han B."/>
            <person name="Kramer M.R."/>
            <person name="McCombie R.W."/>
            <person name="Lonsdale D."/>
            <person name="O'Donovan C.C."/>
            <person name="Whitfield E.J."/>
            <person name="Apweiler R."/>
            <person name="Koyanagi K.O."/>
            <person name="Khurana J.P."/>
            <person name="Raghuvanshi S."/>
            <person name="Singh N.K."/>
            <person name="Tyagi A.K."/>
            <person name="Haberer G."/>
            <person name="Fujisawa M."/>
            <person name="Hosokawa S."/>
            <person name="Ito Y."/>
            <person name="Ikawa H."/>
            <person name="Shibata M."/>
            <person name="Yamamoto M."/>
            <person name="Bruskiewich R.M."/>
            <person name="Hoen D.R."/>
            <person name="Bureau TE."/>
            <person name="Namiki N."/>
            <person name="Ohyanagi H."/>
            <person name="Sakai Y."/>
            <person name="Nobushima S."/>
            <person name="Sakata K."/>
            <person name="Barrero R.A."/>
            <person name="Sato Y."/>
            <person name="Souvorov A."/>
            <person name="Smith-White B."/>
            <person name="Tatusova T."/>
            <person name="An S."/>
            <person name="An G."/>
            <person name="OOta S."/>
            <person name="Fuks G."/>
            <person name="Messing J."/>
            <person name="Christie K.R."/>
            <person name="Lieberherr D."/>
            <person name="Kim H."/>
            <person name="Zuccolo A."/>
            <person name="Wing R.A."/>
            <person name="Nobuta K."/>
            <person name="Green P.J."/>
            <person name="Lu C."/>
            <person name="Meyers BC."/>
            <person name="Chaparro C."/>
            <person name="Piegu B."/>
            <person name="Panaud O."/>
            <person name="Echeverria M."/>
        </authorList>
    </citation>
    <scope>NUCLEOTIDE SEQUENCE</scope>
</reference>
<dbReference type="EMBL" id="AP008207">
    <property type="protein sequence ID" value="BAH91062.1"/>
    <property type="molecule type" value="Genomic_DNA"/>
</dbReference>
<evidence type="ECO:0000256" key="1">
    <source>
        <dbReference type="SAM" id="MobiDB-lite"/>
    </source>
</evidence>
<evidence type="ECO:0000313" key="2">
    <source>
        <dbReference type="EMBL" id="BAD53071.1"/>
    </source>
</evidence>
<reference evidence="3 4" key="2">
    <citation type="journal article" date="2005" name="Nature">
        <title>The map-based sequence of the rice genome.</title>
        <authorList>
            <consortium name="International rice genome sequencing project (IRGSP)"/>
            <person name="Matsumoto T."/>
            <person name="Wu J."/>
            <person name="Kanamori H."/>
            <person name="Katayose Y."/>
            <person name="Fujisawa M."/>
            <person name="Namiki N."/>
            <person name="Mizuno H."/>
            <person name="Yamamoto K."/>
            <person name="Antonio B.A."/>
            <person name="Baba T."/>
            <person name="Sakata K."/>
            <person name="Nagamura Y."/>
            <person name="Aoki H."/>
            <person name="Arikawa K."/>
            <person name="Arita K."/>
            <person name="Bito T."/>
            <person name="Chiden Y."/>
            <person name="Fujitsuka N."/>
            <person name="Fukunaka R."/>
            <person name="Hamada M."/>
            <person name="Harada C."/>
            <person name="Hayashi A."/>
            <person name="Hijishita S."/>
            <person name="Honda M."/>
            <person name="Hosokawa S."/>
            <person name="Ichikawa Y."/>
            <person name="Idonuma A."/>
            <person name="Iijima M."/>
            <person name="Ikeda M."/>
            <person name="Ikeno M."/>
            <person name="Ito K."/>
            <person name="Ito S."/>
            <person name="Ito T."/>
            <person name="Ito Y."/>
            <person name="Ito Y."/>
            <person name="Iwabuchi A."/>
            <person name="Kamiya K."/>
            <person name="Karasawa W."/>
            <person name="Kurita K."/>
            <person name="Katagiri S."/>
            <person name="Kikuta A."/>
            <person name="Kobayashi H."/>
            <person name="Kobayashi N."/>
            <person name="Machita K."/>
            <person name="Maehara T."/>
            <person name="Masukawa M."/>
            <person name="Mizubayashi T."/>
            <person name="Mukai Y."/>
            <person name="Nagasaki H."/>
            <person name="Nagata Y."/>
            <person name="Naito S."/>
            <person name="Nakashima M."/>
            <person name="Nakama Y."/>
            <person name="Nakamichi Y."/>
            <person name="Nakamura M."/>
            <person name="Meguro A."/>
            <person name="Negishi M."/>
            <person name="Ohta I."/>
            <person name="Ohta T."/>
            <person name="Okamoto M."/>
            <person name="Ono N."/>
            <person name="Saji S."/>
            <person name="Sakaguchi M."/>
            <person name="Sakai K."/>
            <person name="Shibata M."/>
            <person name="Shimokawa T."/>
            <person name="Song J."/>
            <person name="Takazaki Y."/>
            <person name="Terasawa K."/>
            <person name="Tsugane M."/>
            <person name="Tsuji K."/>
            <person name="Ueda S."/>
            <person name="Waki K."/>
            <person name="Yamagata H."/>
            <person name="Yamamoto M."/>
            <person name="Yamamoto S."/>
            <person name="Yamane H."/>
            <person name="Yoshiki S."/>
            <person name="Yoshihara R."/>
            <person name="Yukawa K."/>
            <person name="Zhong H."/>
            <person name="Yano M."/>
            <person name="Yuan Q."/>
            <person name="Ouyang S."/>
            <person name="Liu J."/>
            <person name="Jones K.M."/>
            <person name="Gansberger K."/>
            <person name="Moffat K."/>
            <person name="Hill J."/>
            <person name="Bera J."/>
            <person name="Fadrosh D."/>
            <person name="Jin S."/>
            <person name="Johri S."/>
            <person name="Kim M."/>
            <person name="Overton L."/>
            <person name="Reardon M."/>
            <person name="Tsitrin T."/>
            <person name="Vuong H."/>
            <person name="Weaver B."/>
            <person name="Ciecko A."/>
            <person name="Tallon L."/>
            <person name="Jackson J."/>
            <person name="Pai G."/>
            <person name="Aken S.V."/>
            <person name="Utterback T."/>
            <person name="Reidmuller S."/>
            <person name="Feldblyum T."/>
            <person name="Hsiao J."/>
            <person name="Zismann V."/>
            <person name="Iobst S."/>
            <person name="de Vazeille A.R."/>
            <person name="Buell C.R."/>
            <person name="Ying K."/>
            <person name="Li Y."/>
            <person name="Lu T."/>
            <person name="Huang Y."/>
            <person name="Zhao Q."/>
            <person name="Feng Q."/>
            <person name="Zhang L."/>
            <person name="Zhu J."/>
            <person name="Weng Q."/>
            <person name="Mu J."/>
            <person name="Lu Y."/>
            <person name="Fan D."/>
            <person name="Liu Y."/>
            <person name="Guan J."/>
            <person name="Zhang Y."/>
            <person name="Yu S."/>
            <person name="Liu X."/>
            <person name="Zhang Y."/>
            <person name="Hong G."/>
            <person name="Han B."/>
            <person name="Choisne N."/>
            <person name="Demange N."/>
            <person name="Orjeda G."/>
            <person name="Samain S."/>
            <person name="Cattolico L."/>
            <person name="Pelletier E."/>
            <person name="Couloux A."/>
            <person name="Segurens B."/>
            <person name="Wincker P."/>
            <person name="D'Hont A."/>
            <person name="Scarpelli C."/>
            <person name="Weissenbach J."/>
            <person name="Salanoubat M."/>
            <person name="Quetier F."/>
            <person name="Yu Y."/>
            <person name="Kim H.R."/>
            <person name="Rambo T."/>
            <person name="Currie J."/>
            <person name="Collura K."/>
            <person name="Luo M."/>
            <person name="Yang T."/>
            <person name="Ammiraju J.S.S."/>
            <person name="Engler F."/>
            <person name="Soderlund C."/>
            <person name="Wing R.A."/>
            <person name="Palmer L.E."/>
            <person name="de la Bastide M."/>
            <person name="Spiegel L."/>
            <person name="Nascimento L."/>
            <person name="Zutavern T."/>
            <person name="O'Shaughnessy A."/>
            <person name="Dike S."/>
            <person name="Dedhia N."/>
            <person name="Preston R."/>
            <person name="Balija V."/>
            <person name="McCombie W.R."/>
            <person name="Chow T."/>
            <person name="Chen H."/>
            <person name="Chung M."/>
            <person name="Chen C."/>
            <person name="Shaw J."/>
            <person name="Wu H."/>
            <person name="Hsiao K."/>
            <person name="Chao Y."/>
            <person name="Chu M."/>
            <person name="Cheng C."/>
            <person name="Hour A."/>
            <person name="Lee P."/>
            <person name="Lin S."/>
            <person name="Lin Y."/>
            <person name="Liou J."/>
            <person name="Liu S."/>
            <person name="Hsing Y."/>
            <person name="Raghuvanshi S."/>
            <person name="Mohanty A."/>
            <person name="Bharti A.K."/>
            <person name="Gaur A."/>
            <person name="Gupta V."/>
            <person name="Kumar D."/>
            <person name="Ravi V."/>
            <person name="Vij S."/>
            <person name="Kapur A."/>
            <person name="Khurana P."/>
            <person name="Khurana P."/>
            <person name="Khurana J.P."/>
            <person name="Tyagi A.K."/>
            <person name="Gaikwad K."/>
            <person name="Singh A."/>
            <person name="Dalal V."/>
            <person name="Srivastava S."/>
            <person name="Dixit A."/>
            <person name="Pal A.K."/>
            <person name="Ghazi I.A."/>
            <person name="Yadav M."/>
            <person name="Pandit A."/>
            <person name="Bhargava A."/>
            <person name="Sureshbabu K."/>
            <person name="Batra K."/>
            <person name="Sharma T.R."/>
            <person name="Mohapatra T."/>
            <person name="Singh N.K."/>
            <person name="Messing J."/>
            <person name="Nelson A.B."/>
            <person name="Fuks G."/>
            <person name="Kavchok S."/>
            <person name="Keizer G."/>
            <person name="Linton E."/>
            <person name="Llaca V."/>
            <person name="Song R."/>
            <person name="Tanyolac B."/>
            <person name="Young S."/>
            <person name="Ho-Il K."/>
            <person name="Hahn J.H."/>
            <person name="Sangsakoo G."/>
            <person name="Vanavichit A."/>
            <person name="de Mattos Luiz.A.T."/>
            <person name="Zimmer P.D."/>
            <person name="Malone G."/>
            <person name="Dellagostin O."/>
            <person name="de Oliveira A.C."/>
            <person name="Bevan M."/>
            <person name="Bancroft I."/>
            <person name="Minx P."/>
            <person name="Cordum H."/>
            <person name="Wilson R."/>
            <person name="Cheng Z."/>
            <person name="Jin W."/>
            <person name="Jiang J."/>
            <person name="Leong S.A."/>
            <person name="Iwama H."/>
            <person name="Gojobori T."/>
            <person name="Itoh T."/>
            <person name="Niimura Y."/>
            <person name="Fujii Y."/>
            <person name="Habara T."/>
            <person name="Sakai H."/>
            <person name="Sato Y."/>
            <person name="Wilson G."/>
            <person name="Kumar K."/>
            <person name="McCouch S."/>
            <person name="Juretic N."/>
            <person name="Hoen D."/>
            <person name="Wright S."/>
            <person name="Bruskiewich R."/>
            <person name="Bureau T."/>
            <person name="Miyao A."/>
            <person name="Hirochika H."/>
            <person name="Nishikawa T."/>
            <person name="Kadowaki K."/>
            <person name="Sugiura M."/>
            <person name="Burr B."/>
            <person name="Sasaki T."/>
        </authorList>
    </citation>
    <scope>NUCLEOTIDE SEQUENCE [LARGE SCALE GENOMIC DNA]</scope>
    <source>
        <strain evidence="4">cv. Nipponbare</strain>
    </source>
</reference>
<dbReference type="KEGG" id="dosa:Os01g0357000"/>
<reference evidence="2" key="1">
    <citation type="journal article" date="2002" name="Nature">
        <title>The genome sequence and structure of rice chromosome 1.</title>
        <authorList>
            <person name="Sasaki T."/>
            <person name="Matsumoto T."/>
            <person name="Yamamoto K."/>
            <person name="Sakata K."/>
            <person name="Baba T."/>
            <person name="Katayose Y."/>
            <person name="Wu J."/>
            <person name="Niimura Y."/>
            <person name="Cheng Z."/>
            <person name="Nagamura Y."/>
            <person name="Antonio B.A."/>
            <person name="Kanamori H."/>
            <person name="Hosokawa S."/>
            <person name="Masukawa M."/>
            <person name="Arikawa K."/>
            <person name="Chiden Y."/>
            <person name="Hayashi M."/>
            <person name="Okamoto M."/>
            <person name="Ando T."/>
            <person name="Aoki H."/>
            <person name="Arita K."/>
            <person name="Hamada M."/>
            <person name="Harada C."/>
            <person name="Hijishita S."/>
            <person name="Honda M."/>
            <person name="Ichikawa Y."/>
            <person name="Idonuma A."/>
            <person name="Iijima M."/>
            <person name="Ikeda M."/>
            <person name="Ikeno M."/>
            <person name="Itoh S."/>
            <person name="Itoh T."/>
            <person name="Itoh Y."/>
            <person name="Itoh Y."/>
            <person name="Iwabuchi A."/>
            <person name="Kamiya K."/>
            <person name="Karasawa W."/>
            <person name="Katagiri S."/>
            <person name="Kikuta A."/>
            <person name="Kobayashi N."/>
            <person name="Kono I."/>
            <person name="Machita K."/>
            <person name="Maehara T."/>
            <person name="Mizuno H."/>
            <person name="Mizubayashi T."/>
            <person name="Mukai Y."/>
            <person name="Nagasaki H."/>
            <person name="Nakashima M."/>
            <person name="Nakama Y."/>
            <person name="Nakamichi Y."/>
            <person name="Nakamura M."/>
            <person name="Namiki N."/>
            <person name="Negishi M."/>
            <person name="Ohta I."/>
            <person name="Ono N."/>
            <person name="Saji S."/>
            <person name="Sakai K."/>
            <person name="Shibata M."/>
            <person name="Shimokawa T."/>
            <person name="Shomura A."/>
            <person name="Song J."/>
            <person name="Takazaki Y."/>
            <person name="Terasawa K."/>
            <person name="Tsuji K."/>
            <person name="Waki K."/>
            <person name="Yamagata H."/>
            <person name="Yamane H."/>
            <person name="Yoshiki S."/>
            <person name="Yoshihara R."/>
            <person name="Yukawa K."/>
            <person name="Zhong H."/>
            <person name="Iwama H."/>
            <person name="Endo T."/>
            <person name="Ito H."/>
            <person name="Hahn J.H."/>
            <person name="Kim H.I."/>
            <person name="Eun M.Y."/>
            <person name="Yano M."/>
            <person name="Jiang J."/>
            <person name="Gojobori T."/>
        </authorList>
    </citation>
    <scope>NUCLEOTIDE SEQUENCE</scope>
</reference>
<evidence type="ECO:0000313" key="4">
    <source>
        <dbReference type="Proteomes" id="UP000000763"/>
    </source>
</evidence>
<reference evidence="3" key="4">
    <citation type="journal article" date="2007" name="Genome Res.">
        <title>Curated Genome Annotation of Oryza sativa ssp. japonica and Comparative Genome Analysis with Arabidopsis thaliana.</title>
        <authorList>
            <consortium name="The Rice Annotation Project (RAP)"/>
            <person name="Itoh T."/>
            <person name="Tanaka T."/>
            <person name="Barrero R.A."/>
            <person name="Yamasaki C."/>
            <person name="Fujii Y."/>
            <person name="Hilton P.B."/>
            <person name="Antonio B.A."/>
            <person name="Aono H."/>
            <person name="Apweiler R."/>
            <person name="Bruskiewich R."/>
            <person name="Bureau T."/>
            <person name="Burr F."/>
            <person name="Costa de Oliveira A."/>
            <person name="Fuks G."/>
            <person name="Habara T."/>
            <person name="Haberer G."/>
            <person name="Han B."/>
            <person name="Harada E."/>
            <person name="Hiraki A.T."/>
            <person name="Hirochika H."/>
            <person name="Hoen D."/>
            <person name="Hokari H."/>
            <person name="Hosokawa S."/>
            <person name="Hsing Y."/>
            <person name="Ikawa H."/>
            <person name="Ikeo K."/>
            <person name="Imanishi T."/>
            <person name="Ito Y."/>
            <person name="Jaiswal P."/>
            <person name="Kanno M."/>
            <person name="Kawahara Y."/>
            <person name="Kawamura T."/>
            <person name="Kawashima H."/>
            <person name="Khurana J.P."/>
            <person name="Kikuchi S."/>
            <person name="Komatsu S."/>
            <person name="Koyanagi K.O."/>
            <person name="Kubooka H."/>
            <person name="Lieberherr D."/>
            <person name="Lin Y.C."/>
            <person name="Lonsdale D."/>
            <person name="Matsumoto T."/>
            <person name="Matsuya A."/>
            <person name="McCombie W.R."/>
            <person name="Messing J."/>
            <person name="Miyao A."/>
            <person name="Mulder N."/>
            <person name="Nagamura Y."/>
            <person name="Nam J."/>
            <person name="Namiki N."/>
            <person name="Numa H."/>
            <person name="Nurimoto S."/>
            <person name="O'donovan C."/>
            <person name="Ohyanagi H."/>
            <person name="Okido T."/>
            <person name="Oota S."/>
            <person name="Osato N."/>
            <person name="Palmer L.E."/>
            <person name="Quetier F."/>
            <person name="Raghuvanshi S."/>
            <person name="Saichi N."/>
            <person name="Sakai H."/>
            <person name="Sakai Y."/>
            <person name="Sakata K."/>
            <person name="Sakurai T."/>
            <person name="Sato F."/>
            <person name="Sato Y."/>
            <person name="Schoof H."/>
            <person name="Seki M."/>
            <person name="Shibata M."/>
            <person name="Shimizu Y."/>
            <person name="Shinozaki K."/>
            <person name="Shinso Y."/>
            <person name="Singh N.K."/>
            <person name="Smith-White B."/>
            <person name="Takeda J."/>
            <person name="Tanino M."/>
            <person name="Tatusova T."/>
            <person name="Thongjuea S."/>
            <person name="Todokoro F."/>
            <person name="Tsugane M."/>
            <person name="Tyagi A.K."/>
            <person name="Vanavichit A."/>
            <person name="Wang A."/>
            <person name="Wing R.A."/>
            <person name="Yamaguchi K."/>
            <person name="Yamamoto M."/>
            <person name="Yamamoto N."/>
            <person name="Yu Y."/>
            <person name="Zhang H."/>
            <person name="Zhao Q."/>
            <person name="Higo K."/>
            <person name="Burr B."/>
            <person name="Gojobori T."/>
            <person name="Sasaki T."/>
        </authorList>
    </citation>
    <scope>NUCLEOTIDE SEQUENCE</scope>
</reference>
<feature type="compositionally biased region" description="Polar residues" evidence="1">
    <location>
        <begin position="18"/>
        <end position="48"/>
    </location>
</feature>
<reference evidence="3" key="7">
    <citation type="submission" date="2012-08" db="EMBL/GenBank/DDBJ databases">
        <title>Oryza sativa nipponbare(GA3) genomic DNA, chromosome 1.</title>
        <authorList>
            <consortium name="IRGSP(International Rice Genome Sequencing Project)"/>
        </authorList>
    </citation>
    <scope>NUCLEOTIDE SEQUENCE</scope>
</reference>
<accession>A0A0P0V2D9</accession>
<reference evidence="3" key="3">
    <citation type="journal article" date="2006" name="Nucleic Acids Res.">
        <title>The Rice Annotation Project Database (RAP-DB): hub for Oryza sativa ssp. japonica genome information.</title>
        <authorList>
            <person name="Ohyanagi H."/>
            <person name="Tanaka T."/>
            <person name="Sakai H."/>
            <person name="Shigemoto Y."/>
            <person name="Yamaguchi K."/>
            <person name="Habara T."/>
            <person name="Fujii Y."/>
            <person name="Antonio B.A."/>
            <person name="Nagamura Y."/>
            <person name="Imanishi T."/>
            <person name="Ikeo K."/>
            <person name="Itoh T."/>
            <person name="Gojobori T."/>
            <person name="Sasaki T."/>
        </authorList>
    </citation>
    <scope>NUCLEOTIDE SEQUENCE</scope>
</reference>
<protein>
    <submittedName>
        <fullName evidence="3">Os01g0357000 protein</fullName>
    </submittedName>
</protein>
<reference evidence="4" key="6">
    <citation type="journal article" date="2008" name="Nucleic Acids Res.">
        <title>The rice annotation project database (RAP-DB): 2008 update.</title>
        <authorList>
            <consortium name="The rice annotation project (RAP)"/>
        </authorList>
    </citation>
    <scope>GENOME REANNOTATION</scope>
    <source>
        <strain evidence="4">cv. Nipponbare</strain>
    </source>
</reference>
<evidence type="ECO:0000313" key="3">
    <source>
        <dbReference type="EMBL" id="BAH91062.1"/>
    </source>
</evidence>
<organism evidence="2">
    <name type="scientific">Oryza sativa subsp. japonica</name>
    <name type="common">Rice</name>
    <dbReference type="NCBI Taxonomy" id="39947"/>
    <lineage>
        <taxon>Eukaryota</taxon>
        <taxon>Viridiplantae</taxon>
        <taxon>Streptophyta</taxon>
        <taxon>Embryophyta</taxon>
        <taxon>Tracheophyta</taxon>
        <taxon>Spermatophyta</taxon>
        <taxon>Magnoliopsida</taxon>
        <taxon>Liliopsida</taxon>
        <taxon>Poales</taxon>
        <taxon>Poaceae</taxon>
        <taxon>BOP clade</taxon>
        <taxon>Oryzoideae</taxon>
        <taxon>Oryzeae</taxon>
        <taxon>Oryzinae</taxon>
        <taxon>Oryza</taxon>
        <taxon>Oryza sativa</taxon>
    </lineage>
</organism>
<reference evidence="3" key="8">
    <citation type="submission" date="2012-08" db="EMBL/GenBank/DDBJ databases">
        <title>The Second Rice Annotation Project Meeting (RAP2).</title>
        <authorList>
            <consortium name="The Rice Annotation Project (RAP)"/>
        </authorList>
    </citation>
    <scope>NUCLEOTIDE SEQUENCE</scope>
</reference>
<dbReference type="EMBL" id="AP003312">
    <property type="protein sequence ID" value="BAD53071.1"/>
    <property type="molecule type" value="Genomic_DNA"/>
</dbReference>
<dbReference type="Proteomes" id="UP000817658">
    <property type="component" value="Chromosome 1"/>
</dbReference>
<dbReference type="Proteomes" id="UP000000763">
    <property type="component" value="Chromosome 1"/>
</dbReference>
<name>A0A0P0V2D9_ORYSJ</name>
<feature type="region of interest" description="Disordered" evidence="1">
    <location>
        <begin position="62"/>
        <end position="90"/>
    </location>
</feature>
<gene>
    <name evidence="3" type="ordered locus">Os01g0357000</name>
    <name evidence="2" type="ORF">P0025H06.18</name>
</gene>